<dbReference type="OMA" id="NANQNER"/>
<keyword evidence="4" id="KW-1185">Reference proteome</keyword>
<evidence type="ECO:0000313" key="3">
    <source>
        <dbReference type="EMBL" id="KRW99093.1"/>
    </source>
</evidence>
<name>A0A0V0QA76_PSEPJ</name>
<feature type="region of interest" description="Disordered" evidence="1">
    <location>
        <begin position="175"/>
        <end position="194"/>
    </location>
</feature>
<feature type="region of interest" description="Disordered" evidence="1">
    <location>
        <begin position="38"/>
        <end position="68"/>
    </location>
</feature>
<dbReference type="InParanoid" id="A0A0V0QA76"/>
<feature type="region of interest" description="Disordered" evidence="1">
    <location>
        <begin position="876"/>
        <end position="916"/>
    </location>
</feature>
<dbReference type="Proteomes" id="UP000054937">
    <property type="component" value="Unassembled WGS sequence"/>
</dbReference>
<dbReference type="InterPro" id="IPR011990">
    <property type="entry name" value="TPR-like_helical_dom_sf"/>
</dbReference>
<evidence type="ECO:0000313" key="4">
    <source>
        <dbReference type="Proteomes" id="UP000054937"/>
    </source>
</evidence>
<proteinExistence type="predicted"/>
<gene>
    <name evidence="3" type="ORF">PPERSA_07346</name>
</gene>
<evidence type="ECO:0000256" key="2">
    <source>
        <dbReference type="SAM" id="Phobius"/>
    </source>
</evidence>
<feature type="transmembrane region" description="Helical" evidence="2">
    <location>
        <begin position="213"/>
        <end position="232"/>
    </location>
</feature>
<keyword evidence="2" id="KW-0812">Transmembrane</keyword>
<accession>A0A0V0QA76</accession>
<feature type="region of interest" description="Disordered" evidence="1">
    <location>
        <begin position="931"/>
        <end position="957"/>
    </location>
</feature>
<feature type="compositionally biased region" description="Basic residues" evidence="1">
    <location>
        <begin position="895"/>
        <end position="904"/>
    </location>
</feature>
<feature type="compositionally biased region" description="Polar residues" evidence="1">
    <location>
        <begin position="876"/>
        <end position="888"/>
    </location>
</feature>
<organism evidence="3 4">
    <name type="scientific">Pseudocohnilembus persalinus</name>
    <name type="common">Ciliate</name>
    <dbReference type="NCBI Taxonomy" id="266149"/>
    <lineage>
        <taxon>Eukaryota</taxon>
        <taxon>Sar</taxon>
        <taxon>Alveolata</taxon>
        <taxon>Ciliophora</taxon>
        <taxon>Intramacronucleata</taxon>
        <taxon>Oligohymenophorea</taxon>
        <taxon>Scuticociliatia</taxon>
        <taxon>Philasterida</taxon>
        <taxon>Pseudocohnilembidae</taxon>
        <taxon>Pseudocohnilembus</taxon>
    </lineage>
</organism>
<keyword evidence="2" id="KW-0472">Membrane</keyword>
<feature type="region of interest" description="Disordered" evidence="1">
    <location>
        <begin position="792"/>
        <end position="813"/>
    </location>
</feature>
<sequence>MLKLIKIDKKQYELLILDLRESERKQIEQDYQNFKDCTTNKQEQIDGEEDNKNINENENESESQEGQQIDYCNIRDPHYDLLEDRHFKELLHKQEKKNEKTIYFVPPEIFQEIQRPILKEYVKYYQNCQHQCYSYIQNQMLLAARVQCDINCLSGNSIYQENLQQQLLNNIINSAADKDNNSSNDKNENANQNERQKIDFSKFQNSQNFQYQYSQQVIFLLILFFIGLIYILKKKYQFQSQQQALNSNSGSTLSNINNQERIEVPMPQNEMKNKKQKKKLRKKKYLKFDNYSSNSQSEEEVYNFELQENQKFNQPGINTNTYIKSYDNQSQKNNINNKIENSKDNTDKENMIKLTQQNSENNQIQSNQYTQLIKQGMYSEQQKSQINKSQQNKNNYFHNLNNQNNIYNNQISGQNQIDDSNQINKEISNKYIQNQHLQQQENEDAENAQTLQPAKQYVMNDDISQQMLNDQQIQQLQQYQQIFNQMIYQQQLQQQQQQNQNIYNSSNQNQIQNSQNSNQFQDNFYHQMNQSQPRLLNNSQNINTINPNQSYVNNQFNLNPQQLMELQYNMFQQQLINSQANNPFFNINSKQVYNNNLMNSQKSDNNPFNQKILQNYMYYQQKTNSLNSFINNQKISENQMQQQIYSQQNIQNNQQYNEMQEITVAPQSQIQQKFQQFSDENSTVQLFQNEKSSQQEVTLQPEDYTTMNIKNVSEIQQNGPYKSKENSYSNNQQQQSYCEQQQNDKQYNNKAIDSNVFMPKNLQNQHYQQDNPFIQVKDKQSQQILSQKNQQIVDMNDQKDNKNETIQPNPNIKFQYSQYKSYNKEELLQDQLKSRKYSQNSTNSQLEQSKLQNQLQNQEKKIKEKEDEEYLNQQEYQKQKNDQNIQYQNTNLNNKNKKMSKKSKKSESIKDGSYISKGSLDGLVNSRLQQSNLSQQQSENHNLNFQQEQEQDTSQIEQEDNYQNIEDLKQEDPENIKFHLNKDPRIIQIIQYIKLKRQIQTIRETEHEYDKADQVIPLLHKLIGLNYEIHESDIYYQWFNTRILLMNYYYHSNQLEKAREEAEFILKNLETKEIKEKFEKAYLLQALATYEEKFGSQQKEEEFQKQSLEIFLDPKLKDIDVKEYFQFQTEQSLQIEEIIRSYDEKKYEECLKKINKILEDHYKWDQSPSYAKHQLSKSDYSNIYYYKSLIYTQKGPLFKPEQALETLEKVVQYEPNKLISKAKARIIQGNICLNLGDTEKGINYLFEAIEAYAQTPETLENNFSDLFDQILSIIQKFEDYDQKAVFFEKIQKYGEIYQILSNLYS</sequence>
<comment type="caution">
    <text evidence="3">The sequence shown here is derived from an EMBL/GenBank/DDBJ whole genome shotgun (WGS) entry which is preliminary data.</text>
</comment>
<feature type="compositionally biased region" description="Low complexity" evidence="1">
    <location>
        <begin position="843"/>
        <end position="857"/>
    </location>
</feature>
<feature type="region of interest" description="Disordered" evidence="1">
    <location>
        <begin position="719"/>
        <end position="742"/>
    </location>
</feature>
<keyword evidence="2" id="KW-1133">Transmembrane helix</keyword>
<dbReference type="SUPFAM" id="SSF48452">
    <property type="entry name" value="TPR-like"/>
    <property type="match status" value="1"/>
</dbReference>
<feature type="compositionally biased region" description="Polar residues" evidence="1">
    <location>
        <begin position="945"/>
        <end position="957"/>
    </location>
</feature>
<dbReference type="EMBL" id="LDAU01000222">
    <property type="protein sequence ID" value="KRW99093.1"/>
    <property type="molecule type" value="Genomic_DNA"/>
</dbReference>
<reference evidence="3 4" key="1">
    <citation type="journal article" date="2015" name="Sci. Rep.">
        <title>Genome of the facultative scuticociliatosis pathogen Pseudocohnilembus persalinus provides insight into its virulence through horizontal gene transfer.</title>
        <authorList>
            <person name="Xiong J."/>
            <person name="Wang G."/>
            <person name="Cheng J."/>
            <person name="Tian M."/>
            <person name="Pan X."/>
            <person name="Warren A."/>
            <person name="Jiang C."/>
            <person name="Yuan D."/>
            <person name="Miao W."/>
        </authorList>
    </citation>
    <scope>NUCLEOTIDE SEQUENCE [LARGE SCALE GENOMIC DNA]</scope>
    <source>
        <strain evidence="3">36N120E</strain>
    </source>
</reference>
<protein>
    <submittedName>
        <fullName evidence="3">Uncharacterized protein</fullName>
    </submittedName>
</protein>
<evidence type="ECO:0000256" key="1">
    <source>
        <dbReference type="SAM" id="MobiDB-lite"/>
    </source>
</evidence>
<feature type="region of interest" description="Disordered" evidence="1">
    <location>
        <begin position="833"/>
        <end position="862"/>
    </location>
</feature>
<feature type="compositionally biased region" description="Low complexity" evidence="1">
    <location>
        <begin position="931"/>
        <end position="944"/>
    </location>
</feature>
<feature type="compositionally biased region" description="Basic and acidic residues" evidence="1">
    <location>
        <begin position="176"/>
        <end position="194"/>
    </location>
</feature>
<feature type="compositionally biased region" description="Polar residues" evidence="1">
    <location>
        <begin position="804"/>
        <end position="813"/>
    </location>
</feature>
<feature type="compositionally biased region" description="Low complexity" evidence="1">
    <location>
        <begin position="726"/>
        <end position="742"/>
    </location>
</feature>